<dbReference type="Proteomes" id="UP000297595">
    <property type="component" value="Unassembled WGS sequence"/>
</dbReference>
<comment type="caution">
    <text evidence="1">The sequence shown here is derived from an EMBL/GenBank/DDBJ whole genome shotgun (WGS) entry which is preliminary data.</text>
</comment>
<evidence type="ECO:0000313" key="1">
    <source>
        <dbReference type="EMBL" id="TGJ66667.1"/>
    </source>
</evidence>
<sequence>MRGVEGVEKCRDPLGGERFLLFLYDGSGDEMEIYEDGDELEVEEDVEEEEEEEVEEEGVDINNWMLLEMW</sequence>
<protein>
    <submittedName>
        <fullName evidence="1">Uncharacterized protein</fullName>
    </submittedName>
</protein>
<accession>A0A8H2DTX9</accession>
<proteinExistence type="predicted"/>
<evidence type="ECO:0000313" key="2">
    <source>
        <dbReference type="Proteomes" id="UP000297595"/>
    </source>
</evidence>
<name>A0A8H2DTX9_ORBOL</name>
<gene>
    <name evidence="1" type="ORF">EYR41_008277</name>
</gene>
<organism evidence="1 2">
    <name type="scientific">Orbilia oligospora</name>
    <name type="common">Nematode-trapping fungus</name>
    <name type="synonym">Arthrobotrys oligospora</name>
    <dbReference type="NCBI Taxonomy" id="2813651"/>
    <lineage>
        <taxon>Eukaryota</taxon>
        <taxon>Fungi</taxon>
        <taxon>Dikarya</taxon>
        <taxon>Ascomycota</taxon>
        <taxon>Pezizomycotina</taxon>
        <taxon>Orbiliomycetes</taxon>
        <taxon>Orbiliales</taxon>
        <taxon>Orbiliaceae</taxon>
        <taxon>Orbilia</taxon>
    </lineage>
</organism>
<reference evidence="1 2" key="1">
    <citation type="submission" date="2019-03" db="EMBL/GenBank/DDBJ databases">
        <title>Nematode-trapping fungi genome.</title>
        <authorList>
            <person name="Vidal-Diez De Ulzurrun G."/>
        </authorList>
    </citation>
    <scope>NUCLEOTIDE SEQUENCE [LARGE SCALE GENOMIC DNA]</scope>
    <source>
        <strain evidence="1 2">TWF154</strain>
    </source>
</reference>
<dbReference type="AlphaFoldDB" id="A0A8H2DTX9"/>
<dbReference type="EMBL" id="SOZJ01000005">
    <property type="protein sequence ID" value="TGJ66667.1"/>
    <property type="molecule type" value="Genomic_DNA"/>
</dbReference>